<keyword evidence="4" id="KW-1185">Reference proteome</keyword>
<sequence length="291" mass="31235">MLLRTSYCVPVSVAWSRMAGAFSRAVRAAVTPFNSWATKSAGQWSGVTPTCRSTWWTSTSQSRASPIRAAGCRCPADHWTMWVFDVDGGSGQTADEVVRSTGALLVGRRTQDVEDRLQMGFYGGAFRGPFFVLRHHPPAQPPVVKGVTGRFLDMGIEEAVTLAKKAADGANVVILGAYVARQCLEAGLLDEIIVHVAPVPVGEGVSSLRAPVALRSDSRRSLPTWRARPRCCATRFVRRQRNDGETGQRFSYAALDVAESDGTSRPEAVLRPVAGRPIGTTGGTGAHAARP</sequence>
<feature type="signal peptide" evidence="2">
    <location>
        <begin position="1"/>
        <end position="28"/>
    </location>
</feature>
<evidence type="ECO:0000313" key="3">
    <source>
        <dbReference type="EMBL" id="TQL97563.1"/>
    </source>
</evidence>
<evidence type="ECO:0000256" key="1">
    <source>
        <dbReference type="SAM" id="MobiDB-lite"/>
    </source>
</evidence>
<gene>
    <name evidence="3" type="ORF">FB559_3157</name>
</gene>
<evidence type="ECO:0000256" key="2">
    <source>
        <dbReference type="SAM" id="SignalP"/>
    </source>
</evidence>
<organism evidence="3 4">
    <name type="scientific">Actinoallomurus bryophytorum</name>
    <dbReference type="NCBI Taxonomy" id="1490222"/>
    <lineage>
        <taxon>Bacteria</taxon>
        <taxon>Bacillati</taxon>
        <taxon>Actinomycetota</taxon>
        <taxon>Actinomycetes</taxon>
        <taxon>Streptosporangiales</taxon>
        <taxon>Thermomonosporaceae</taxon>
        <taxon>Actinoallomurus</taxon>
    </lineage>
</organism>
<dbReference type="Gene3D" id="3.40.430.10">
    <property type="entry name" value="Dihydrofolate Reductase, subunit A"/>
    <property type="match status" value="1"/>
</dbReference>
<dbReference type="InterPro" id="IPR024072">
    <property type="entry name" value="DHFR-like_dom_sf"/>
</dbReference>
<dbReference type="AlphaFoldDB" id="A0A543CKD1"/>
<reference evidence="3 4" key="1">
    <citation type="submission" date="2019-06" db="EMBL/GenBank/DDBJ databases">
        <title>Sequencing the genomes of 1000 actinobacteria strains.</title>
        <authorList>
            <person name="Klenk H.-P."/>
        </authorList>
    </citation>
    <scope>NUCLEOTIDE SEQUENCE [LARGE SCALE GENOMIC DNA]</scope>
    <source>
        <strain evidence="3 4">DSM 102200</strain>
    </source>
</reference>
<protein>
    <submittedName>
        <fullName evidence="3">RibD domain-containing protein</fullName>
    </submittedName>
</protein>
<feature type="region of interest" description="Disordered" evidence="1">
    <location>
        <begin position="260"/>
        <end position="291"/>
    </location>
</feature>
<proteinExistence type="predicted"/>
<feature type="chain" id="PRO_5021710565" evidence="2">
    <location>
        <begin position="29"/>
        <end position="291"/>
    </location>
</feature>
<accession>A0A543CKD1</accession>
<dbReference type="SUPFAM" id="SSF53597">
    <property type="entry name" value="Dihydrofolate reductase-like"/>
    <property type="match status" value="1"/>
</dbReference>
<keyword evidence="2" id="KW-0732">Signal</keyword>
<evidence type="ECO:0000313" key="4">
    <source>
        <dbReference type="Proteomes" id="UP000316096"/>
    </source>
</evidence>
<name>A0A543CKD1_9ACTN</name>
<comment type="caution">
    <text evidence="3">The sequence shown here is derived from an EMBL/GenBank/DDBJ whole genome shotgun (WGS) entry which is preliminary data.</text>
</comment>
<dbReference type="Proteomes" id="UP000316096">
    <property type="component" value="Unassembled WGS sequence"/>
</dbReference>
<dbReference type="EMBL" id="VFOZ01000001">
    <property type="protein sequence ID" value="TQL97563.1"/>
    <property type="molecule type" value="Genomic_DNA"/>
</dbReference>